<sequence>MRILCTVTGKPSHARAMLPLARACAEAGHEVLVVVPPELTHVFAHEPVSVLGALPAPGSSSRVGPKLADTFRALLPVARDFGPALILRDGTEFAASFVGEELGVPHLPVPSGSGNVFDPALVLAPLNERRAEVGLPPTDDPHAIFRYGRLDCMPPDHSFIANPTPHTFAYRQPATVDRAERLPGWVAQLPTDKPLVVAAIGTALPQFKDLRPQDHNIPLDRWAKYNPTTLLNAMVAGLSRVDCVAVVATGGVPVEQERVAGNVHLVESFAQPLLLQCAQLMLTHGGYNSIRECVGAGVPMAVLPVFGDQPQNADRVEELGLGTRIRDVDAAEIAKGCEQVLQDPEFTRRARSAQRRMLALPSVADAVAELERVAAERSPLRGA</sequence>
<dbReference type="STRING" id="67331.SAMN04490357_6897"/>
<dbReference type="EMBL" id="FNTD01000004">
    <property type="protein sequence ID" value="SEE09650.1"/>
    <property type="molecule type" value="Genomic_DNA"/>
</dbReference>
<dbReference type="GO" id="GO:0017000">
    <property type="term" value="P:antibiotic biosynthetic process"/>
    <property type="evidence" value="ECO:0007669"/>
    <property type="project" value="UniProtKB-ARBA"/>
</dbReference>
<reference evidence="3 4" key="1">
    <citation type="submission" date="2016-10" db="EMBL/GenBank/DDBJ databases">
        <authorList>
            <person name="de Groot N.N."/>
        </authorList>
    </citation>
    <scope>NUCLEOTIDE SEQUENCE [LARGE SCALE GENOMIC DNA]</scope>
    <source>
        <strain evidence="3 4">DSM 40306</strain>
    </source>
</reference>
<dbReference type="Pfam" id="PF06722">
    <property type="entry name" value="EryCIII-like_C"/>
    <property type="match status" value="1"/>
</dbReference>
<accession>A0A1H5G1R0</accession>
<dbReference type="GO" id="GO:0016758">
    <property type="term" value="F:hexosyltransferase activity"/>
    <property type="evidence" value="ECO:0007669"/>
    <property type="project" value="UniProtKB-ARBA"/>
</dbReference>
<dbReference type="InterPro" id="IPR002213">
    <property type="entry name" value="UDP_glucos_trans"/>
</dbReference>
<evidence type="ECO:0000259" key="2">
    <source>
        <dbReference type="Pfam" id="PF06722"/>
    </source>
</evidence>
<feature type="domain" description="Erythromycin biosynthesis protein CIII-like C-terminal" evidence="2">
    <location>
        <begin position="237"/>
        <end position="371"/>
    </location>
</feature>
<name>A0A1H5G1R0_9ACTN</name>
<dbReference type="RefSeq" id="WP_074995095.1">
    <property type="nucleotide sequence ID" value="NZ_FNTD01000004.1"/>
</dbReference>
<dbReference type="InterPro" id="IPR050426">
    <property type="entry name" value="Glycosyltransferase_28"/>
</dbReference>
<dbReference type="GO" id="GO:0008194">
    <property type="term" value="F:UDP-glycosyltransferase activity"/>
    <property type="evidence" value="ECO:0007669"/>
    <property type="project" value="InterPro"/>
</dbReference>
<dbReference type="SUPFAM" id="SSF53756">
    <property type="entry name" value="UDP-Glycosyltransferase/glycogen phosphorylase"/>
    <property type="match status" value="1"/>
</dbReference>
<evidence type="ECO:0000313" key="4">
    <source>
        <dbReference type="Proteomes" id="UP000182375"/>
    </source>
</evidence>
<organism evidence="3 4">
    <name type="scientific">Streptomyces misionensis</name>
    <dbReference type="NCBI Taxonomy" id="67331"/>
    <lineage>
        <taxon>Bacteria</taxon>
        <taxon>Bacillati</taxon>
        <taxon>Actinomycetota</taxon>
        <taxon>Actinomycetes</taxon>
        <taxon>Kitasatosporales</taxon>
        <taxon>Streptomycetaceae</taxon>
        <taxon>Streptomyces</taxon>
    </lineage>
</organism>
<gene>
    <name evidence="3" type="ORF">SAMN04490357_6897</name>
</gene>
<protein>
    <submittedName>
        <fullName evidence="3">N-glycosyltransferase</fullName>
    </submittedName>
</protein>
<dbReference type="InterPro" id="IPR010610">
    <property type="entry name" value="EryCIII-like_C"/>
</dbReference>
<dbReference type="GeneID" id="95515915"/>
<dbReference type="Proteomes" id="UP000182375">
    <property type="component" value="Unassembled WGS sequence"/>
</dbReference>
<dbReference type="PANTHER" id="PTHR48050:SF13">
    <property type="entry name" value="STEROL 3-BETA-GLUCOSYLTRANSFERASE UGT80A2"/>
    <property type="match status" value="1"/>
</dbReference>
<proteinExistence type="predicted"/>
<evidence type="ECO:0000313" key="3">
    <source>
        <dbReference type="EMBL" id="SEE09650.1"/>
    </source>
</evidence>
<dbReference type="PANTHER" id="PTHR48050">
    <property type="entry name" value="STEROL 3-BETA-GLUCOSYLTRANSFERASE"/>
    <property type="match status" value="1"/>
</dbReference>
<dbReference type="CDD" id="cd03784">
    <property type="entry name" value="GT1_Gtf-like"/>
    <property type="match status" value="1"/>
</dbReference>
<evidence type="ECO:0000256" key="1">
    <source>
        <dbReference type="ARBA" id="ARBA00022679"/>
    </source>
</evidence>
<dbReference type="AlphaFoldDB" id="A0A1H5G1R0"/>
<keyword evidence="1 3" id="KW-0808">Transferase</keyword>
<dbReference type="Gene3D" id="3.40.50.2000">
    <property type="entry name" value="Glycogen Phosphorylase B"/>
    <property type="match status" value="3"/>
</dbReference>